<reference evidence="5" key="2">
    <citation type="submission" date="2025-08" db="UniProtKB">
        <authorList>
            <consortium name="RefSeq"/>
        </authorList>
    </citation>
    <scope>IDENTIFICATION</scope>
    <source>
        <tissue evidence="5">Leaf</tissue>
    </source>
</reference>
<dbReference type="AlphaFoldDB" id="A0A6P8EDK0"/>
<evidence type="ECO:0000313" key="5">
    <source>
        <dbReference type="RefSeq" id="XP_031403491.1"/>
    </source>
</evidence>
<comment type="similarity">
    <text evidence="1">Belongs to the plant acyltransferase family.</text>
</comment>
<dbReference type="GO" id="GO:0016746">
    <property type="term" value="F:acyltransferase activity"/>
    <property type="evidence" value="ECO:0007669"/>
    <property type="project" value="UniProtKB-KW"/>
</dbReference>
<dbReference type="PANTHER" id="PTHR31623:SF110">
    <property type="entry name" value="VINORINE SYNTHASE-LIKE"/>
    <property type="match status" value="1"/>
</dbReference>
<proteinExistence type="inferred from homology"/>
<organism evidence="4 5">
    <name type="scientific">Punica granatum</name>
    <name type="common">Pomegranate</name>
    <dbReference type="NCBI Taxonomy" id="22663"/>
    <lineage>
        <taxon>Eukaryota</taxon>
        <taxon>Viridiplantae</taxon>
        <taxon>Streptophyta</taxon>
        <taxon>Embryophyta</taxon>
        <taxon>Tracheophyta</taxon>
        <taxon>Spermatophyta</taxon>
        <taxon>Magnoliopsida</taxon>
        <taxon>eudicotyledons</taxon>
        <taxon>Gunneridae</taxon>
        <taxon>Pentapetalae</taxon>
        <taxon>rosids</taxon>
        <taxon>malvids</taxon>
        <taxon>Myrtales</taxon>
        <taxon>Lythraceae</taxon>
        <taxon>Punica</taxon>
    </lineage>
</organism>
<keyword evidence="4" id="KW-1185">Reference proteome</keyword>
<evidence type="ECO:0000313" key="4">
    <source>
        <dbReference type="Proteomes" id="UP000515151"/>
    </source>
</evidence>
<sequence length="496" mass="54685">MKTFRKFALSFFVSTHSLHPKSSIRASQIEATMEVKINSEELIKPSSPTPQHLRTFKLSLFDHLIPVPFTPVIFFYPSNSEQAGPCLDVPQKLDLLKKSLSSTLTQLYPLAGKIRDDGLYVDCNDGGARLVEASVNMSLTPFLADPDLVLLNKLLPNHEFLIGEFPELTHPVNIQVNVFQCGGIALGICNSHRLHDGTSEGVFLKEWTAIARGSGGGSGSSRLAARDLLVAAELFPANDLWLRDSSKIMFNSMCKPGNSVTKRFMFTGPVIEALRARGKGPSAKNPTRVEAVTGLLWKCAMAVLERNNNGLRRPSVFTHLVNIRKRMNPPLPGPLGNFLWLAAAHYKFTTKSHDGTKDVLPYLVGELRGAISKVDGEFLSGLRQDKSLISSSLEKVLGVGLSEYGHGVDHFVCSSWCGFKSYDIDFGWGRPVWVSNIGMCMPMFLNWIFLVDTRSGDGIEAWVTMDEQDMALLQEDPELCTFANVNPSPLTISSKL</sequence>
<dbReference type="OrthoDB" id="1932220at2759"/>
<keyword evidence="2" id="KW-0808">Transferase</keyword>
<protein>
    <submittedName>
        <fullName evidence="5">Stemmadenine O-acetyltransferase-like</fullName>
    </submittedName>
</protein>
<evidence type="ECO:0000256" key="3">
    <source>
        <dbReference type="ARBA" id="ARBA00023315"/>
    </source>
</evidence>
<evidence type="ECO:0000256" key="2">
    <source>
        <dbReference type="ARBA" id="ARBA00022679"/>
    </source>
</evidence>
<dbReference type="InterPro" id="IPR023213">
    <property type="entry name" value="CAT-like_dom_sf"/>
</dbReference>
<dbReference type="Gene3D" id="3.30.559.10">
    <property type="entry name" value="Chloramphenicol acetyltransferase-like domain"/>
    <property type="match status" value="2"/>
</dbReference>
<dbReference type="Proteomes" id="UP000515151">
    <property type="component" value="Chromosome 7"/>
</dbReference>
<keyword evidence="3" id="KW-0012">Acyltransferase</keyword>
<gene>
    <name evidence="5" type="primary">LOC116212894</name>
</gene>
<name>A0A6P8EDK0_PUNGR</name>
<dbReference type="PANTHER" id="PTHR31623">
    <property type="entry name" value="F21J9.9"/>
    <property type="match status" value="1"/>
</dbReference>
<dbReference type="Pfam" id="PF02458">
    <property type="entry name" value="Transferase"/>
    <property type="match status" value="1"/>
</dbReference>
<reference evidence="4" key="1">
    <citation type="journal article" date="2020" name="Plant Biotechnol. J.">
        <title>The pomegranate (Punica granatum L.) draft genome dissects genetic divergence between soft- and hard-seeded cultivars.</title>
        <authorList>
            <person name="Luo X."/>
            <person name="Li H."/>
            <person name="Wu Z."/>
            <person name="Yao W."/>
            <person name="Zhao P."/>
            <person name="Cao D."/>
            <person name="Yu H."/>
            <person name="Li K."/>
            <person name="Poudel K."/>
            <person name="Zhao D."/>
            <person name="Zhang F."/>
            <person name="Xia X."/>
            <person name="Chen L."/>
            <person name="Wang Q."/>
            <person name="Jing D."/>
            <person name="Cao S."/>
        </authorList>
    </citation>
    <scope>NUCLEOTIDE SEQUENCE [LARGE SCALE GENOMIC DNA]</scope>
    <source>
        <strain evidence="4">cv. Tunisia</strain>
    </source>
</reference>
<dbReference type="GeneID" id="116212894"/>
<accession>A0A6P8EDK0</accession>
<dbReference type="RefSeq" id="XP_031403491.1">
    <property type="nucleotide sequence ID" value="XM_031547631.1"/>
</dbReference>
<evidence type="ECO:0000256" key="1">
    <source>
        <dbReference type="ARBA" id="ARBA00009861"/>
    </source>
</evidence>